<dbReference type="RefSeq" id="WP_345031233.1">
    <property type="nucleotide sequence ID" value="NZ_BAABEY010000030.1"/>
</dbReference>
<dbReference type="Proteomes" id="UP001501508">
    <property type="component" value="Unassembled WGS sequence"/>
</dbReference>
<evidence type="ECO:0008006" key="4">
    <source>
        <dbReference type="Google" id="ProtNLM"/>
    </source>
</evidence>
<reference evidence="3" key="1">
    <citation type="journal article" date="2019" name="Int. J. Syst. Evol. Microbiol.">
        <title>The Global Catalogue of Microorganisms (GCM) 10K type strain sequencing project: providing services to taxonomists for standard genome sequencing and annotation.</title>
        <authorList>
            <consortium name="The Broad Institute Genomics Platform"/>
            <consortium name="The Broad Institute Genome Sequencing Center for Infectious Disease"/>
            <person name="Wu L."/>
            <person name="Ma J."/>
        </authorList>
    </citation>
    <scope>NUCLEOTIDE SEQUENCE [LARGE SCALE GENOMIC DNA]</scope>
    <source>
        <strain evidence="3">JCM 31920</strain>
    </source>
</reference>
<evidence type="ECO:0000313" key="3">
    <source>
        <dbReference type="Proteomes" id="UP001501508"/>
    </source>
</evidence>
<organism evidence="2 3">
    <name type="scientific">Ravibacter arvi</name>
    <dbReference type="NCBI Taxonomy" id="2051041"/>
    <lineage>
        <taxon>Bacteria</taxon>
        <taxon>Pseudomonadati</taxon>
        <taxon>Bacteroidota</taxon>
        <taxon>Cytophagia</taxon>
        <taxon>Cytophagales</taxon>
        <taxon>Spirosomataceae</taxon>
        <taxon>Ravibacter</taxon>
    </lineage>
</organism>
<dbReference type="InterPro" id="IPR038081">
    <property type="entry name" value="CalX-like_sf"/>
</dbReference>
<keyword evidence="1" id="KW-0732">Signal</keyword>
<dbReference type="Pfam" id="PF14064">
    <property type="entry name" value="HmuY"/>
    <property type="match status" value="1"/>
</dbReference>
<comment type="caution">
    <text evidence="2">The sequence shown here is derived from an EMBL/GenBank/DDBJ whole genome shotgun (WGS) entry which is preliminary data.</text>
</comment>
<accession>A0ABP8M6Q3</accession>
<dbReference type="Gene3D" id="2.60.40.2030">
    <property type="match status" value="1"/>
</dbReference>
<feature type="signal peptide" evidence="1">
    <location>
        <begin position="1"/>
        <end position="22"/>
    </location>
</feature>
<evidence type="ECO:0000256" key="1">
    <source>
        <dbReference type="SAM" id="SignalP"/>
    </source>
</evidence>
<keyword evidence="3" id="KW-1185">Reference proteome</keyword>
<dbReference type="EMBL" id="BAABEY010000030">
    <property type="protein sequence ID" value="GAA4443864.1"/>
    <property type="molecule type" value="Genomic_DNA"/>
</dbReference>
<protein>
    <recommendedName>
        <fullName evidence="4">HmuY protein</fullName>
    </recommendedName>
</protein>
<dbReference type="InterPro" id="IPR025921">
    <property type="entry name" value="HmuY"/>
</dbReference>
<evidence type="ECO:0000313" key="2">
    <source>
        <dbReference type="EMBL" id="GAA4443864.1"/>
    </source>
</evidence>
<feature type="chain" id="PRO_5046261868" description="HmuY protein" evidence="1">
    <location>
        <begin position="23"/>
        <end position="473"/>
    </location>
</feature>
<sequence>MKNKITGALLTLIFLFAANACKDDEPPLPDNLIQFEASQQGVPETEQEVTVKVKLSRATEAATTVVVDLKPTGITYGKEFTTVPEAANNSVSLPLPAGSTEGSLKIVKAQGVLLGGTETLELTLKSATAPVLAGKMNQLSLKFAQIISTGSQMTINGLAGSEPGSSAANSVYVDFSNNSQTAVLRSSWDLGFYCGSEFRVILNNTTSASAKMLNKTDLKAVTAADTIPAADWTVGAYNPKEMGLVDNVTGDLTKTIIAEIAADDATNKVYIINRGIGGGLKPRPWLKIRVLRNGATGYKLQYARIEDTTVREIDVTKDASFNFVYAGFDGTVVKKVNAEPQKSQWDIKWGYQLIQTALSPTEMIPYGSSDFVAINNRGGVQAAEVLTSTVSYDAFGESHLAAVQFKSNFDVIGTAWRTASATSGASAVKSDRFYVIKDPSGNVYKLKFIRFHGDEGGTRGKPETEYKLVKKGV</sequence>
<name>A0ABP8M6Q3_9BACT</name>
<proteinExistence type="predicted"/>
<gene>
    <name evidence="2" type="ORF">GCM10023091_33150</name>
</gene>
<dbReference type="CDD" id="cd12105">
    <property type="entry name" value="HmuY"/>
    <property type="match status" value="1"/>
</dbReference>
<dbReference type="SUPFAM" id="SSF141072">
    <property type="entry name" value="CalX-like"/>
    <property type="match status" value="1"/>
</dbReference>